<dbReference type="GO" id="GO:0045202">
    <property type="term" value="C:synapse"/>
    <property type="evidence" value="ECO:0007669"/>
    <property type="project" value="TreeGrafter"/>
</dbReference>
<keyword evidence="7" id="KW-0175">Coiled coil</keyword>
<dbReference type="InterPro" id="IPR032451">
    <property type="entry name" value="SMARCC_C"/>
</dbReference>
<feature type="region of interest" description="Disordered" evidence="8">
    <location>
        <begin position="678"/>
        <end position="803"/>
    </location>
</feature>
<dbReference type="Pfam" id="PF16495">
    <property type="entry name" value="SWIRM-assoc_1"/>
    <property type="match status" value="1"/>
</dbReference>
<organism evidence="12 13">
    <name type="scientific">Pristionchus entomophagus</name>
    <dbReference type="NCBI Taxonomy" id="358040"/>
    <lineage>
        <taxon>Eukaryota</taxon>
        <taxon>Metazoa</taxon>
        <taxon>Ecdysozoa</taxon>
        <taxon>Nematoda</taxon>
        <taxon>Chromadorea</taxon>
        <taxon>Rhabditida</taxon>
        <taxon>Rhabditina</taxon>
        <taxon>Diplogasteromorpha</taxon>
        <taxon>Diplogasteroidea</taxon>
        <taxon>Neodiplogasteridae</taxon>
        <taxon>Pristionchus</taxon>
    </lineage>
</organism>
<dbReference type="PANTHER" id="PTHR15381:SF1">
    <property type="entry name" value="CHONDROITIN SULFATE PROTEOGLYCAN 5"/>
    <property type="match status" value="1"/>
</dbReference>
<name>A0AAV5SJ80_9BILA</name>
<evidence type="ECO:0000256" key="7">
    <source>
        <dbReference type="SAM" id="Coils"/>
    </source>
</evidence>
<accession>A0AAV5SJ80</accession>
<protein>
    <submittedName>
        <fullName evidence="12">Uncharacterized protein</fullName>
    </submittedName>
</protein>
<evidence type="ECO:0000256" key="8">
    <source>
        <dbReference type="SAM" id="MobiDB-lite"/>
    </source>
</evidence>
<evidence type="ECO:0000313" key="13">
    <source>
        <dbReference type="Proteomes" id="UP001432027"/>
    </source>
</evidence>
<reference evidence="12" key="1">
    <citation type="submission" date="2023-10" db="EMBL/GenBank/DDBJ databases">
        <title>Genome assembly of Pristionchus species.</title>
        <authorList>
            <person name="Yoshida K."/>
            <person name="Sommer R.J."/>
        </authorList>
    </citation>
    <scope>NUCLEOTIDE SEQUENCE</scope>
    <source>
        <strain evidence="12">RS0144</strain>
    </source>
</reference>
<dbReference type="InterPro" id="IPR009057">
    <property type="entry name" value="Homeodomain-like_sf"/>
</dbReference>
<dbReference type="Pfam" id="PF04433">
    <property type="entry name" value="SWIRM"/>
    <property type="match status" value="1"/>
</dbReference>
<dbReference type="PROSITE" id="PS51293">
    <property type="entry name" value="SANT"/>
    <property type="match status" value="1"/>
</dbReference>
<comment type="subcellular location">
    <subcellularLocation>
        <location evidence="1">Nucleus</location>
    </subcellularLocation>
</comment>
<keyword evidence="4" id="KW-0804">Transcription</keyword>
<dbReference type="FunFam" id="1.10.10.10:FF:000020">
    <property type="entry name" value="SWI/SNF complex subunit SMARCC2 isoform c"/>
    <property type="match status" value="1"/>
</dbReference>
<dbReference type="SUPFAM" id="SSF46689">
    <property type="entry name" value="Homeodomain-like"/>
    <property type="match status" value="2"/>
</dbReference>
<feature type="compositionally biased region" description="Pro residues" evidence="8">
    <location>
        <begin position="739"/>
        <end position="755"/>
    </location>
</feature>
<dbReference type="InterPro" id="IPR007526">
    <property type="entry name" value="SWIRM"/>
</dbReference>
<gene>
    <name evidence="12" type="ORF">PENTCL1PPCAC_5586</name>
</gene>
<feature type="domain" description="Myb-like" evidence="9">
    <location>
        <begin position="263"/>
        <end position="305"/>
    </location>
</feature>
<evidence type="ECO:0000259" key="10">
    <source>
        <dbReference type="PROSITE" id="PS50934"/>
    </source>
</evidence>
<feature type="compositionally biased region" description="Low complexity" evidence="8">
    <location>
        <begin position="756"/>
        <end position="788"/>
    </location>
</feature>
<dbReference type="GO" id="GO:0048858">
    <property type="term" value="P:cell projection morphogenesis"/>
    <property type="evidence" value="ECO:0007669"/>
    <property type="project" value="TreeGrafter"/>
</dbReference>
<feature type="compositionally biased region" description="Basic and acidic residues" evidence="8">
    <location>
        <begin position="52"/>
        <end position="67"/>
    </location>
</feature>
<keyword evidence="2" id="KW-0156">Chromatin regulator</keyword>
<dbReference type="Gene3D" id="1.10.10.10">
    <property type="entry name" value="Winged helix-like DNA-binding domain superfamily/Winged helix DNA-binding domain"/>
    <property type="match status" value="1"/>
</dbReference>
<keyword evidence="13" id="KW-1185">Reference proteome</keyword>
<feature type="compositionally biased region" description="Low complexity" evidence="8">
    <location>
        <begin position="707"/>
        <end position="737"/>
    </location>
</feature>
<feature type="region of interest" description="Disordered" evidence="8">
    <location>
        <begin position="431"/>
        <end position="451"/>
    </location>
</feature>
<dbReference type="GO" id="GO:0006325">
    <property type="term" value="P:chromatin organization"/>
    <property type="evidence" value="ECO:0007669"/>
    <property type="project" value="UniProtKB-KW"/>
</dbReference>
<feature type="domain" description="SANT" evidence="11">
    <location>
        <begin position="258"/>
        <end position="309"/>
    </location>
</feature>
<comment type="caution">
    <text evidence="12">The sequence shown here is derived from an EMBL/GenBank/DDBJ whole genome shotgun (WGS) entry which is preliminary data.</text>
</comment>
<feature type="compositionally biased region" description="Acidic residues" evidence="8">
    <location>
        <begin position="9"/>
        <end position="22"/>
    </location>
</feature>
<feature type="compositionally biased region" description="Pro residues" evidence="8">
    <location>
        <begin position="614"/>
        <end position="628"/>
    </location>
</feature>
<evidence type="ECO:0000313" key="12">
    <source>
        <dbReference type="EMBL" id="GMS83411.1"/>
    </source>
</evidence>
<evidence type="ECO:0000256" key="3">
    <source>
        <dbReference type="ARBA" id="ARBA00023015"/>
    </source>
</evidence>
<dbReference type="EMBL" id="BTSX01000002">
    <property type="protein sequence ID" value="GMS83411.1"/>
    <property type="molecule type" value="Genomic_DNA"/>
</dbReference>
<dbReference type="Gene3D" id="1.10.10.60">
    <property type="entry name" value="Homeodomain-like"/>
    <property type="match status" value="1"/>
</dbReference>
<proteinExistence type="inferred from homology"/>
<feature type="coiled-coil region" evidence="7">
    <location>
        <begin position="493"/>
        <end position="530"/>
    </location>
</feature>
<dbReference type="PROSITE" id="PS50934">
    <property type="entry name" value="SWIRM"/>
    <property type="match status" value="1"/>
</dbReference>
<evidence type="ECO:0000256" key="2">
    <source>
        <dbReference type="ARBA" id="ARBA00022853"/>
    </source>
</evidence>
<dbReference type="SMART" id="SM00717">
    <property type="entry name" value="SANT"/>
    <property type="match status" value="1"/>
</dbReference>
<dbReference type="Pfam" id="PF00249">
    <property type="entry name" value="Myb_DNA-binding"/>
    <property type="match status" value="1"/>
</dbReference>
<feature type="compositionally biased region" description="Basic and acidic residues" evidence="8">
    <location>
        <begin position="431"/>
        <end position="441"/>
    </location>
</feature>
<feature type="region of interest" description="Disordered" evidence="8">
    <location>
        <begin position="204"/>
        <end position="231"/>
    </location>
</feature>
<dbReference type="AlphaFoldDB" id="A0AAV5SJ80"/>
<sequence length="803" mass="85200">GAKRKRDDDEGADTTMEMEEDGDSRSGSGLTAVPVPKGKEKEAEFAAPKGGKLADLDEEGVKEKDTSDGSAPVAIEQSHYVIVPSYSAWFDYNKVHSIEKRAVPEFFNGKNKSKTAEVYLAYRNFMIDTYRLNPYEYLSATACRRNLAGDVCSILRVHAFLEQWGLINYQVDAECRPAPIAPPPTSHFMVLADTPMGVQPINPLPSSFQADGKTGGGESGEATDDSKDGIKKEQLGAVGLKTDQYAKQLAAMKSKGAAPGRDWTDQETVLLLEGIEMFRDDWNKVSDHVGTRTQDECIMRFLQLPTMDPYLEEGGADVLGPLAYQPVPFSQTGNPVMSTVAFLASVVDPRVAAAATKAALEQFAKVKDEVPPLLVEAHAKNVQAHFDKTGVIDGNYGLEKSGIATDVDSAKEEKMETDECDKLEEERKKALEKEKKGKKGDEETEEGEGVEKQAKIACSEAVQAAASAALGAAAVKAKHLATIEERRIKSLVAQLVETQMKKLEMKLKHFDELEQIMDKEKESLEYQRQQLILERQQFHLDQLRYLETRTKQDAHYKMVDAGQLPAALPLGFEISGPPQPTPQLQANPPPAEDKEPETAAAPAAAAAAPAAVAQPPPAHAAPAGPPGGPAYGGYGGQPAPYGGGAPPPGAYGAPPQGYAQYPPQNHCQQYCISDGGYPGQPGGAPPQGGGYYGRPGAYPGQPGGFPQGAAPPGARPYAAGAPPQHGAPGAYPARHPGYPGGPPQGYPGGPAPGQYPPAGYGYSMPPQQQHPAAAAGGIPPPAAEGDAATPPMHQGAPGDVKPE</sequence>
<dbReference type="InterPro" id="IPR036388">
    <property type="entry name" value="WH-like_DNA-bd_sf"/>
</dbReference>
<feature type="region of interest" description="Disordered" evidence="8">
    <location>
        <begin position="569"/>
        <end position="631"/>
    </location>
</feature>
<dbReference type="InterPro" id="IPR017884">
    <property type="entry name" value="SANT_dom"/>
</dbReference>
<evidence type="ECO:0000256" key="6">
    <source>
        <dbReference type="ARBA" id="ARBA00049655"/>
    </source>
</evidence>
<feature type="compositionally biased region" description="Gly residues" evidence="8">
    <location>
        <begin position="678"/>
        <end position="693"/>
    </location>
</feature>
<dbReference type="CDD" id="cd00167">
    <property type="entry name" value="SANT"/>
    <property type="match status" value="1"/>
</dbReference>
<dbReference type="InterPro" id="IPR032448">
    <property type="entry name" value="SWIRM-assoc"/>
</dbReference>
<evidence type="ECO:0000259" key="9">
    <source>
        <dbReference type="PROSITE" id="PS50090"/>
    </source>
</evidence>
<dbReference type="Pfam" id="PF16498">
    <property type="entry name" value="SWIRM-assoc_3"/>
    <property type="match status" value="1"/>
</dbReference>
<keyword evidence="3" id="KW-0805">Transcription regulation</keyword>
<dbReference type="GO" id="GO:0006355">
    <property type="term" value="P:regulation of DNA-templated transcription"/>
    <property type="evidence" value="ECO:0007669"/>
    <property type="project" value="UniProtKB-ARBA"/>
</dbReference>
<feature type="region of interest" description="Disordered" evidence="8">
    <location>
        <begin position="1"/>
        <end position="70"/>
    </location>
</feature>
<dbReference type="PROSITE" id="PS50090">
    <property type="entry name" value="MYB_LIKE"/>
    <property type="match status" value="1"/>
</dbReference>
<feature type="non-terminal residue" evidence="12">
    <location>
        <position position="1"/>
    </location>
</feature>
<dbReference type="Proteomes" id="UP001432027">
    <property type="component" value="Unassembled WGS sequence"/>
</dbReference>
<dbReference type="GO" id="GO:0016514">
    <property type="term" value="C:SWI/SNF complex"/>
    <property type="evidence" value="ECO:0007669"/>
    <property type="project" value="UniProtKB-ARBA"/>
</dbReference>
<evidence type="ECO:0000256" key="4">
    <source>
        <dbReference type="ARBA" id="ARBA00023163"/>
    </source>
</evidence>
<feature type="non-terminal residue" evidence="12">
    <location>
        <position position="803"/>
    </location>
</feature>
<dbReference type="InterPro" id="IPR001005">
    <property type="entry name" value="SANT/Myb"/>
</dbReference>
<comment type="similarity">
    <text evidence="6">Belongs to the SMARCC family.</text>
</comment>
<feature type="domain" description="SWIRM" evidence="10">
    <location>
        <begin position="81"/>
        <end position="178"/>
    </location>
</feature>
<keyword evidence="5" id="KW-0539">Nucleus</keyword>
<evidence type="ECO:0000256" key="5">
    <source>
        <dbReference type="ARBA" id="ARBA00023242"/>
    </source>
</evidence>
<feature type="compositionally biased region" description="Low complexity" evidence="8">
    <location>
        <begin position="599"/>
        <end position="613"/>
    </location>
</feature>
<evidence type="ECO:0000256" key="1">
    <source>
        <dbReference type="ARBA" id="ARBA00004123"/>
    </source>
</evidence>
<dbReference type="FunFam" id="1.10.10.60:FF:000014">
    <property type="entry name" value="SWI/SNF complex subunit SMARCC2 isoform C"/>
    <property type="match status" value="1"/>
</dbReference>
<evidence type="ECO:0000259" key="11">
    <source>
        <dbReference type="PROSITE" id="PS51293"/>
    </source>
</evidence>
<dbReference type="PANTHER" id="PTHR15381">
    <property type="entry name" value="CHONDROITIN SULFATE PROTEOGLYCAN 5 -RELATED"/>
    <property type="match status" value="1"/>
</dbReference>